<dbReference type="Gene3D" id="3.40.50.2000">
    <property type="entry name" value="Glycogen Phosphorylase B"/>
    <property type="match status" value="4"/>
</dbReference>
<feature type="transmembrane region" description="Helical" evidence="9">
    <location>
        <begin position="1080"/>
        <end position="1103"/>
    </location>
</feature>
<reference evidence="11" key="1">
    <citation type="journal article" date="2016" name="Nat. Commun.">
        <title>The channel catfish genome sequence provides insights into the evolution of scale formation in teleosts.</title>
        <authorList>
            <person name="Liu Z."/>
            <person name="Liu S."/>
            <person name="Yao J."/>
            <person name="Bao L."/>
            <person name="Zhang J."/>
            <person name="Li Y."/>
            <person name="Jiang C."/>
            <person name="Sun L."/>
            <person name="Wang R."/>
            <person name="Zhang Y."/>
            <person name="Zhou T."/>
            <person name="Zeng Q."/>
            <person name="Fu Q."/>
            <person name="Gao S."/>
            <person name="Li N."/>
            <person name="Koren S."/>
            <person name="Jiang Y."/>
            <person name="Zimin A."/>
            <person name="Xu P."/>
            <person name="Phillippy A.M."/>
            <person name="Geng X."/>
            <person name="Song L."/>
            <person name="Sun F."/>
            <person name="Li C."/>
            <person name="Wang X."/>
            <person name="Chen A."/>
            <person name="Jin Y."/>
            <person name="Yuan Z."/>
            <person name="Yang Y."/>
            <person name="Tan S."/>
            <person name="Peatman E."/>
            <person name="Lu J."/>
            <person name="Qin Z."/>
            <person name="Dunham R."/>
            <person name="Li Z."/>
            <person name="Sonstegard T."/>
            <person name="Feng J."/>
            <person name="Danzmann R.G."/>
            <person name="Schroeder S."/>
            <person name="Scheffler B."/>
            <person name="Duke M.V."/>
            <person name="Ballard L."/>
            <person name="Kucuktas H."/>
            <person name="Kaltenboeck L."/>
            <person name="Liu H."/>
            <person name="Armbruster J."/>
            <person name="Xie Y."/>
            <person name="Kirby M.L."/>
            <person name="Tian Y."/>
            <person name="Flanagan M.E."/>
            <person name="Mu W."/>
            <person name="Waldbieser G.C."/>
        </authorList>
    </citation>
    <scope>NUCLEOTIDE SEQUENCE [LARGE SCALE GENOMIC DNA]</scope>
    <source>
        <strain evidence="11">SDA103</strain>
    </source>
</reference>
<gene>
    <name evidence="12" type="primary">LOC108259975</name>
</gene>
<dbReference type="PANTHER" id="PTHR48043">
    <property type="entry name" value="EG:EG0003.4 PROTEIN-RELATED"/>
    <property type="match status" value="1"/>
</dbReference>
<dbReference type="PANTHER" id="PTHR48043:SF162">
    <property type="entry name" value="UDP GLUCURONOSYLTRANSFERASE 2 FAMILY, POLYPEPTIDE A1 PRECURSOR-RELATED"/>
    <property type="match status" value="1"/>
</dbReference>
<evidence type="ECO:0000256" key="8">
    <source>
        <dbReference type="ARBA" id="ARBA00023136"/>
    </source>
</evidence>
<feature type="chain" id="PRO_5039946626" description="glucuronosyltransferase" evidence="10">
    <location>
        <begin position="18"/>
        <end position="1117"/>
    </location>
</feature>
<reference evidence="12" key="2">
    <citation type="submission" date="2025-08" db="UniProtKB">
        <authorList>
            <consortium name="RefSeq"/>
        </authorList>
    </citation>
    <scope>IDENTIFICATION</scope>
    <source>
        <tissue evidence="12">Blood</tissue>
    </source>
</reference>
<dbReference type="GO" id="GO:0016020">
    <property type="term" value="C:membrane"/>
    <property type="evidence" value="ECO:0007669"/>
    <property type="project" value="UniProtKB-SubCell"/>
</dbReference>
<feature type="transmembrane region" description="Helical" evidence="9">
    <location>
        <begin position="521"/>
        <end position="544"/>
    </location>
</feature>
<dbReference type="AlphaFoldDB" id="A0A9F7R3P0"/>
<keyword evidence="10" id="KW-0732">Signal</keyword>
<keyword evidence="4" id="KW-0328">Glycosyltransferase</keyword>
<comment type="subcellular location">
    <subcellularLocation>
        <location evidence="1">Membrane</location>
    </subcellularLocation>
</comment>
<dbReference type="InterPro" id="IPR002213">
    <property type="entry name" value="UDP_glucos_trans"/>
</dbReference>
<evidence type="ECO:0000313" key="11">
    <source>
        <dbReference type="Proteomes" id="UP000221080"/>
    </source>
</evidence>
<evidence type="ECO:0000256" key="2">
    <source>
        <dbReference type="ARBA" id="ARBA00009995"/>
    </source>
</evidence>
<evidence type="ECO:0000256" key="6">
    <source>
        <dbReference type="ARBA" id="ARBA00022692"/>
    </source>
</evidence>
<comment type="similarity">
    <text evidence="2">Belongs to the UDP-glycosyltransferase family.</text>
</comment>
<dbReference type="RefSeq" id="XP_053532777.1">
    <property type="nucleotide sequence ID" value="XM_053676802.1"/>
</dbReference>
<feature type="transmembrane region" description="Helical" evidence="9">
    <location>
        <begin position="590"/>
        <end position="615"/>
    </location>
</feature>
<proteinExistence type="inferred from homology"/>
<feature type="signal peptide" evidence="10">
    <location>
        <begin position="1"/>
        <end position="17"/>
    </location>
</feature>
<dbReference type="Pfam" id="PF00201">
    <property type="entry name" value="UDPGT"/>
    <property type="match status" value="2"/>
</dbReference>
<evidence type="ECO:0000256" key="9">
    <source>
        <dbReference type="SAM" id="Phobius"/>
    </source>
</evidence>
<organism evidence="11 12">
    <name type="scientific">Ictalurus punctatus</name>
    <name type="common">Channel catfish</name>
    <name type="synonym">Silurus punctatus</name>
    <dbReference type="NCBI Taxonomy" id="7998"/>
    <lineage>
        <taxon>Eukaryota</taxon>
        <taxon>Metazoa</taxon>
        <taxon>Chordata</taxon>
        <taxon>Craniata</taxon>
        <taxon>Vertebrata</taxon>
        <taxon>Euteleostomi</taxon>
        <taxon>Actinopterygii</taxon>
        <taxon>Neopterygii</taxon>
        <taxon>Teleostei</taxon>
        <taxon>Ostariophysi</taxon>
        <taxon>Siluriformes</taxon>
        <taxon>Ictaluridae</taxon>
        <taxon>Ictalurus</taxon>
    </lineage>
</organism>
<dbReference type="GO" id="GO:0015020">
    <property type="term" value="F:glucuronosyltransferase activity"/>
    <property type="evidence" value="ECO:0007669"/>
    <property type="project" value="UniProtKB-EC"/>
</dbReference>
<evidence type="ECO:0000256" key="10">
    <source>
        <dbReference type="SAM" id="SignalP"/>
    </source>
</evidence>
<evidence type="ECO:0000256" key="7">
    <source>
        <dbReference type="ARBA" id="ARBA00022989"/>
    </source>
</evidence>
<dbReference type="OrthoDB" id="5835829at2759"/>
<dbReference type="GeneID" id="108259975"/>
<evidence type="ECO:0000256" key="1">
    <source>
        <dbReference type="ARBA" id="ARBA00004370"/>
    </source>
</evidence>
<dbReference type="FunFam" id="3.40.50.2000:FF:000001">
    <property type="entry name" value="UDP-glucuronosyltransferase"/>
    <property type="match status" value="2"/>
</dbReference>
<dbReference type="InterPro" id="IPR035595">
    <property type="entry name" value="UDP_glycos_trans_CS"/>
</dbReference>
<evidence type="ECO:0000256" key="4">
    <source>
        <dbReference type="ARBA" id="ARBA00022676"/>
    </source>
</evidence>
<evidence type="ECO:0000256" key="3">
    <source>
        <dbReference type="ARBA" id="ARBA00012544"/>
    </source>
</evidence>
<dbReference type="PROSITE" id="PS00375">
    <property type="entry name" value="UDPGT"/>
    <property type="match status" value="2"/>
</dbReference>
<keyword evidence="11" id="KW-1185">Reference proteome</keyword>
<dbReference type="Proteomes" id="UP000221080">
    <property type="component" value="Chromosome 28"/>
</dbReference>
<evidence type="ECO:0000313" key="12">
    <source>
        <dbReference type="RefSeq" id="XP_053532777.1"/>
    </source>
</evidence>
<keyword evidence="6 9" id="KW-0812">Transmembrane</keyword>
<dbReference type="KEGG" id="ipu:108259975"/>
<dbReference type="FunFam" id="3.40.50.2000:FF:000081">
    <property type="entry name" value="UDP-glucuronosyltransferase 2A2"/>
    <property type="match status" value="2"/>
</dbReference>
<dbReference type="CDD" id="cd03784">
    <property type="entry name" value="GT1_Gtf-like"/>
    <property type="match status" value="2"/>
</dbReference>
<dbReference type="EC" id="2.4.1.17" evidence="3"/>
<keyword evidence="5" id="KW-0808">Transferase</keyword>
<dbReference type="SUPFAM" id="SSF53756">
    <property type="entry name" value="UDP-Glycosyltransferase/glycogen phosphorylase"/>
    <property type="match status" value="2"/>
</dbReference>
<evidence type="ECO:0000256" key="5">
    <source>
        <dbReference type="ARBA" id="ARBA00022679"/>
    </source>
</evidence>
<sequence length="1117" mass="127865">MWRFAGFVLWLIPCVSYKADHPAIMSARGRAALCLLFLLSLNQTLLCVTAGKILVWPSEFSHWLNMKIIIDELITRGHSVTIVTHSATPSVMTEQSPGYNVEIIQVPHSKKDVIDILDRLLNYWMYGLPNTNMIQGFLKLSEIIDNMLEQNQVLCRALFAREDLLEKWRKEKFDVLLTDPVTVCGELLAQKLNLPFINSLRFSFASVIERLCGQLPAPPSYVPAVGLGYTDHMDFPQRVKNILFIVFQDMLFNLMAKLKWDHLATEVMGKPTTLCETIGKADIWLIRTYWDFEYPRPLLPNFKSVGGLHCKPAKPLPKDMEDFMQSSGDDGIVVFSMGSMIKNLTKERANTIASALGQIPQKVLWRYTGEKPEALASNTRLYDWIPQNDLLGHPKTKAFITHGGINGIYEAIYHGVPMVGLPLFADQPDNVNHMKTKGAAVMLDFNKIETNDLKQAVDDVINNPSYKESMMRLSRIHHDQPVKPLDQAVFWIEFVMRNKGTKHLRVEAHNLTWYQYHCLDVAAFLLSVITLVMFIFVKTCSWLFRKCFRKTPAKSKKDAMWRFAGFVLWLIPCVSYKADHPAIMSARGRAALCLLFLLSLNQTLLCVTAGKILVWPSEFSHWLNMKIIIDELITRGHSVTIVTHSATPSVMTEQSPGYNVEIIQVPHSKKDIIDNFDRLLNYWMYDLPNTNTIQAFLKLSEFIDNIFEQNQVLCRALFAREDLLEKWRKEKFDVLLTDPVTICGELLAQKLNLPFINSVRISFGSLIERFCGQLPTPPSYVPAVGMGYTDHMDFPQRVKNILFIVFQDMFFNLMFKLKWDHLFTEVMGKPTTLCETIGKADIWLIRMYWDYEYPRPLLPNFKFVGGLHCKPAKPLPKDMEDFVQSSGDDGIVVFSMGSMVKNLTKERANTIASALGQIPQKVLWRYTGEKPEALASNTRLYDWIPQNDLLGHPKTKAFITHGGINGIYEAIYHGVPMVGLPLFADQPDNINHMKTKGAAVMLDFNKIETNNLKQAVDDVINNPSYKESMMRLSRIHHDQPVKPLDQAVFWIEFVMRNKGAKHLRVEAHNLTWYQYHCLDVAAFLLSVIALVVFIFVKTCSWLFRKCFRKTPAKSKKE</sequence>
<name>A0A9F7R3P0_ICTPU</name>
<dbReference type="InterPro" id="IPR050271">
    <property type="entry name" value="UDP-glycosyltransferase"/>
</dbReference>
<keyword evidence="8 9" id="KW-0472">Membrane</keyword>
<accession>A0A9F7R3P0</accession>
<protein>
    <recommendedName>
        <fullName evidence="3">glucuronosyltransferase</fullName>
        <ecNumber evidence="3">2.4.1.17</ecNumber>
    </recommendedName>
</protein>
<keyword evidence="7 9" id="KW-1133">Transmembrane helix</keyword>